<feature type="transmembrane region" description="Helical" evidence="1">
    <location>
        <begin position="20"/>
        <end position="44"/>
    </location>
</feature>
<keyword evidence="1" id="KW-0472">Membrane</keyword>
<proteinExistence type="predicted"/>
<name>A0A6J5LE47_9CAUD</name>
<organism evidence="2">
    <name type="scientific">uncultured Caudovirales phage</name>
    <dbReference type="NCBI Taxonomy" id="2100421"/>
    <lineage>
        <taxon>Viruses</taxon>
        <taxon>Duplodnaviria</taxon>
        <taxon>Heunggongvirae</taxon>
        <taxon>Uroviricota</taxon>
        <taxon>Caudoviricetes</taxon>
        <taxon>Peduoviridae</taxon>
        <taxon>Maltschvirus</taxon>
        <taxon>Maltschvirus maltsch</taxon>
    </lineage>
</organism>
<evidence type="ECO:0000256" key="1">
    <source>
        <dbReference type="SAM" id="Phobius"/>
    </source>
</evidence>
<accession>A0A6J5LE47</accession>
<reference evidence="2" key="1">
    <citation type="submission" date="2020-04" db="EMBL/GenBank/DDBJ databases">
        <authorList>
            <person name="Chiriac C."/>
            <person name="Salcher M."/>
            <person name="Ghai R."/>
            <person name="Kavagutti S V."/>
        </authorList>
    </citation>
    <scope>NUCLEOTIDE SEQUENCE</scope>
</reference>
<keyword evidence="1" id="KW-0812">Transmembrane</keyword>
<evidence type="ECO:0000313" key="2">
    <source>
        <dbReference type="EMBL" id="CAB4132461.1"/>
    </source>
</evidence>
<keyword evidence="1" id="KW-1133">Transmembrane helix</keyword>
<sequence length="48" mass="5286">MSQDPSKSPSLNEPEPFPVMIKAIAVFLVCAVVCAVLVAVYEIYKIFK</sequence>
<protein>
    <submittedName>
        <fullName evidence="2">Uncharacterized protein</fullName>
    </submittedName>
</protein>
<dbReference type="EMBL" id="LR796265">
    <property type="protein sequence ID" value="CAB4132461.1"/>
    <property type="molecule type" value="Genomic_DNA"/>
</dbReference>
<gene>
    <name evidence="2" type="ORF">UFOVP255_17</name>
</gene>